<proteinExistence type="predicted"/>
<name>X1M8R4_9ZZZZ</name>
<dbReference type="EMBL" id="BARV01016494">
    <property type="protein sequence ID" value="GAI27683.1"/>
    <property type="molecule type" value="Genomic_DNA"/>
</dbReference>
<dbReference type="AlphaFoldDB" id="X1M8R4"/>
<gene>
    <name evidence="1" type="ORF">S06H3_28292</name>
</gene>
<organism evidence="1">
    <name type="scientific">marine sediment metagenome</name>
    <dbReference type="NCBI Taxonomy" id="412755"/>
    <lineage>
        <taxon>unclassified sequences</taxon>
        <taxon>metagenomes</taxon>
        <taxon>ecological metagenomes</taxon>
    </lineage>
</organism>
<evidence type="ECO:0000313" key="1">
    <source>
        <dbReference type="EMBL" id="GAI27683.1"/>
    </source>
</evidence>
<sequence length="57" mass="6312">MKRKDYELIEKVISGLRGEVKNTQCPVKVLVWGNFAPALEAANANFDADKFKKACGV</sequence>
<accession>X1M8R4</accession>
<protein>
    <submittedName>
        <fullName evidence="1">Uncharacterized protein</fullName>
    </submittedName>
</protein>
<comment type="caution">
    <text evidence="1">The sequence shown here is derived from an EMBL/GenBank/DDBJ whole genome shotgun (WGS) entry which is preliminary data.</text>
</comment>
<reference evidence="1" key="1">
    <citation type="journal article" date="2014" name="Front. Microbiol.">
        <title>High frequency of phylogenetically diverse reductive dehalogenase-homologous genes in deep subseafloor sedimentary metagenomes.</title>
        <authorList>
            <person name="Kawai M."/>
            <person name="Futagami T."/>
            <person name="Toyoda A."/>
            <person name="Takaki Y."/>
            <person name="Nishi S."/>
            <person name="Hori S."/>
            <person name="Arai W."/>
            <person name="Tsubouchi T."/>
            <person name="Morono Y."/>
            <person name="Uchiyama I."/>
            <person name="Ito T."/>
            <person name="Fujiyama A."/>
            <person name="Inagaki F."/>
            <person name="Takami H."/>
        </authorList>
    </citation>
    <scope>NUCLEOTIDE SEQUENCE</scope>
    <source>
        <strain evidence="1">Expedition CK06-06</strain>
    </source>
</reference>